<name>A0ACC3AY63_9EURO</name>
<proteinExistence type="predicted"/>
<comment type="caution">
    <text evidence="1">The sequence shown here is derived from an EMBL/GenBank/DDBJ whole genome shotgun (WGS) entry which is preliminary data.</text>
</comment>
<dbReference type="EMBL" id="JAOPJF010000050">
    <property type="protein sequence ID" value="KAK1142454.1"/>
    <property type="molecule type" value="Genomic_DNA"/>
</dbReference>
<protein>
    <submittedName>
        <fullName evidence="1">Uncharacterized protein</fullName>
    </submittedName>
</protein>
<gene>
    <name evidence="1" type="ORF">N8T08_007816</name>
</gene>
<accession>A0ACC3AY63</accession>
<organism evidence="1 2">
    <name type="scientific">Aspergillus melleus</name>
    <dbReference type="NCBI Taxonomy" id="138277"/>
    <lineage>
        <taxon>Eukaryota</taxon>
        <taxon>Fungi</taxon>
        <taxon>Dikarya</taxon>
        <taxon>Ascomycota</taxon>
        <taxon>Pezizomycotina</taxon>
        <taxon>Eurotiomycetes</taxon>
        <taxon>Eurotiomycetidae</taxon>
        <taxon>Eurotiales</taxon>
        <taxon>Aspergillaceae</taxon>
        <taxon>Aspergillus</taxon>
        <taxon>Aspergillus subgen. Circumdati</taxon>
    </lineage>
</organism>
<dbReference type="Proteomes" id="UP001177260">
    <property type="component" value="Unassembled WGS sequence"/>
</dbReference>
<evidence type="ECO:0000313" key="1">
    <source>
        <dbReference type="EMBL" id="KAK1142454.1"/>
    </source>
</evidence>
<keyword evidence="2" id="KW-1185">Reference proteome</keyword>
<sequence>MSTAWVIGGEHLRFNGHGHGTFDGNGQAWYDFTAGESNLPGRPHALTVANTTNSVFQGIRFVQSQMWTLSIIHTHHTLFDSIYVNNTSANENSAHNTDGADTIYSSHITFNNWFVDNGDDSISVKANSTDILITNSTFHRGLGIAVGSIGQYKDTFETIERVRAENIVFDGTLHALYFKTWTGEQVSYPPNGGGGGLGYATDLSCSNLTAHDLRGSAFSISQCTSFSDAVGNCTSSKFEIGNITVNGISGTTKKNTVASFQCSAVKPCRNIALEGVDLVLASNGTKAVDYLCGNVIGTTGFNCTGKACEGKSATGEC</sequence>
<evidence type="ECO:0000313" key="2">
    <source>
        <dbReference type="Proteomes" id="UP001177260"/>
    </source>
</evidence>
<reference evidence="1 2" key="1">
    <citation type="journal article" date="2023" name="ACS Omega">
        <title>Identification of the Neoaspergillic Acid Biosynthesis Gene Cluster by Establishing an In Vitro CRISPR-Ribonucleoprotein Genetic System in Aspergillus melleus.</title>
        <authorList>
            <person name="Yuan B."/>
            <person name="Grau M.F."/>
            <person name="Murata R.M."/>
            <person name="Torok T."/>
            <person name="Venkateswaran K."/>
            <person name="Stajich J.E."/>
            <person name="Wang C.C.C."/>
        </authorList>
    </citation>
    <scope>NUCLEOTIDE SEQUENCE [LARGE SCALE GENOMIC DNA]</scope>
    <source>
        <strain evidence="1 2">IMV 1140</strain>
    </source>
</reference>